<dbReference type="EMBL" id="JAGGMB010000008">
    <property type="protein sequence ID" value="MBP2078348.1"/>
    <property type="molecule type" value="Genomic_DNA"/>
</dbReference>
<dbReference type="PRINTS" id="PR00039">
    <property type="entry name" value="HTHLYSR"/>
</dbReference>
<evidence type="ECO:0000313" key="7">
    <source>
        <dbReference type="Proteomes" id="UP001138793"/>
    </source>
</evidence>
<evidence type="ECO:0000313" key="6">
    <source>
        <dbReference type="EMBL" id="MBP2078348.1"/>
    </source>
</evidence>
<dbReference type="GO" id="GO:0003677">
    <property type="term" value="F:DNA binding"/>
    <property type="evidence" value="ECO:0007669"/>
    <property type="project" value="UniProtKB-KW"/>
</dbReference>
<dbReference type="Pfam" id="PF03466">
    <property type="entry name" value="LysR_substrate"/>
    <property type="match status" value="1"/>
</dbReference>
<dbReference type="PROSITE" id="PS50931">
    <property type="entry name" value="HTH_LYSR"/>
    <property type="match status" value="1"/>
</dbReference>
<evidence type="ECO:0000256" key="2">
    <source>
        <dbReference type="ARBA" id="ARBA00023015"/>
    </source>
</evidence>
<keyword evidence="4" id="KW-0804">Transcription</keyword>
<comment type="caution">
    <text evidence="6">The sequence shown here is derived from an EMBL/GenBank/DDBJ whole genome shotgun (WGS) entry which is preliminary data.</text>
</comment>
<feature type="domain" description="HTH lysR-type" evidence="5">
    <location>
        <begin position="1"/>
        <end position="56"/>
    </location>
</feature>
<dbReference type="InterPro" id="IPR036388">
    <property type="entry name" value="WH-like_DNA-bd_sf"/>
</dbReference>
<dbReference type="AlphaFoldDB" id="A0A9X0YTB3"/>
<sequence>MKHLQYFIEVARAGSFTRAADQLYMTQPAISRIIKSLEDELEASLFIRSRKKLSLTDAGKILYEHAQVMEKQFQALQTELESLSVLKKGHIRIGLPSIIDSVFFSKLIASFHNEYPDITFQLIEDGSKRIEEKVMNDHLDFGVVFLPTRYNIFDCYSLGEEDLKLIVPANHELVNRQEVTIAELKDEDFIMFNKDFALHDRIYSACRKSGFEPRIISETSQMDFIEEMVASDLGITLLPESTIKGLTRDVKEVKVSHPTIKWHLAMIWKKDQVLTPVKLEFIRFAKVNLNVT</sequence>
<dbReference type="GO" id="GO:0003700">
    <property type="term" value="F:DNA-binding transcription factor activity"/>
    <property type="evidence" value="ECO:0007669"/>
    <property type="project" value="InterPro"/>
</dbReference>
<proteinExistence type="inferred from homology"/>
<accession>A0A9X0YTB3</accession>
<keyword evidence="7" id="KW-1185">Reference proteome</keyword>
<dbReference type="InterPro" id="IPR000847">
    <property type="entry name" value="LysR_HTH_N"/>
</dbReference>
<evidence type="ECO:0000256" key="3">
    <source>
        <dbReference type="ARBA" id="ARBA00023125"/>
    </source>
</evidence>
<dbReference type="OrthoDB" id="9803735at2"/>
<evidence type="ECO:0000259" key="5">
    <source>
        <dbReference type="PROSITE" id="PS50931"/>
    </source>
</evidence>
<dbReference type="InterPro" id="IPR050950">
    <property type="entry name" value="HTH-type_LysR_regulators"/>
</dbReference>
<dbReference type="InterPro" id="IPR005119">
    <property type="entry name" value="LysR_subst-bd"/>
</dbReference>
<dbReference type="Pfam" id="PF00126">
    <property type="entry name" value="HTH_1"/>
    <property type="match status" value="1"/>
</dbReference>
<dbReference type="SUPFAM" id="SSF46785">
    <property type="entry name" value="Winged helix' DNA-binding domain"/>
    <property type="match status" value="1"/>
</dbReference>
<dbReference type="SUPFAM" id="SSF53850">
    <property type="entry name" value="Periplasmic binding protein-like II"/>
    <property type="match status" value="1"/>
</dbReference>
<reference evidence="6" key="1">
    <citation type="submission" date="2021-03" db="EMBL/GenBank/DDBJ databases">
        <title>Genomic Encyclopedia of Type Strains, Phase IV (KMG-IV): sequencing the most valuable type-strain genomes for metagenomic binning, comparative biology and taxonomic classification.</title>
        <authorList>
            <person name="Goeker M."/>
        </authorList>
    </citation>
    <scope>NUCLEOTIDE SEQUENCE</scope>
    <source>
        <strain evidence="6">DSM 107338</strain>
    </source>
</reference>
<comment type="similarity">
    <text evidence="1">Belongs to the LysR transcriptional regulatory family.</text>
</comment>
<dbReference type="GO" id="GO:0005829">
    <property type="term" value="C:cytosol"/>
    <property type="evidence" value="ECO:0007669"/>
    <property type="project" value="TreeGrafter"/>
</dbReference>
<name>A0A9X0YTB3_9BACI</name>
<evidence type="ECO:0000256" key="1">
    <source>
        <dbReference type="ARBA" id="ARBA00009437"/>
    </source>
</evidence>
<dbReference type="Proteomes" id="UP001138793">
    <property type="component" value="Unassembled WGS sequence"/>
</dbReference>
<dbReference type="CDD" id="cd08438">
    <property type="entry name" value="PBP2_CidR"/>
    <property type="match status" value="1"/>
</dbReference>
<organism evidence="6 7">
    <name type="scientific">Oceanobacillus polygoni</name>
    <dbReference type="NCBI Taxonomy" id="1235259"/>
    <lineage>
        <taxon>Bacteria</taxon>
        <taxon>Bacillati</taxon>
        <taxon>Bacillota</taxon>
        <taxon>Bacilli</taxon>
        <taxon>Bacillales</taxon>
        <taxon>Bacillaceae</taxon>
        <taxon>Oceanobacillus</taxon>
    </lineage>
</organism>
<keyword evidence="3 6" id="KW-0238">DNA-binding</keyword>
<dbReference type="Gene3D" id="3.40.190.290">
    <property type="match status" value="1"/>
</dbReference>
<dbReference type="FunFam" id="1.10.10.10:FF:000001">
    <property type="entry name" value="LysR family transcriptional regulator"/>
    <property type="match status" value="1"/>
</dbReference>
<dbReference type="PANTHER" id="PTHR30419">
    <property type="entry name" value="HTH-TYPE TRANSCRIPTIONAL REGULATOR YBHD"/>
    <property type="match status" value="1"/>
</dbReference>
<protein>
    <submittedName>
        <fullName evidence="6">DNA-binding transcriptional LysR family regulator</fullName>
    </submittedName>
</protein>
<dbReference type="PANTHER" id="PTHR30419:SF8">
    <property type="entry name" value="NITROGEN ASSIMILATION TRANSCRIPTIONAL ACTIVATOR-RELATED"/>
    <property type="match status" value="1"/>
</dbReference>
<dbReference type="Gene3D" id="1.10.10.10">
    <property type="entry name" value="Winged helix-like DNA-binding domain superfamily/Winged helix DNA-binding domain"/>
    <property type="match status" value="1"/>
</dbReference>
<dbReference type="InterPro" id="IPR036390">
    <property type="entry name" value="WH_DNA-bd_sf"/>
</dbReference>
<keyword evidence="2" id="KW-0805">Transcription regulation</keyword>
<evidence type="ECO:0000256" key="4">
    <source>
        <dbReference type="ARBA" id="ARBA00023163"/>
    </source>
</evidence>
<gene>
    <name evidence="6" type="ORF">J2Z64_002612</name>
</gene>